<name>A0A8H8A0U7_9FUNG</name>
<keyword evidence="13" id="KW-1185">Reference proteome</keyword>
<dbReference type="InterPro" id="IPR009008">
    <property type="entry name" value="Val/Leu/Ile-tRNA-synth_edit"/>
</dbReference>
<comment type="similarity">
    <text evidence="1">Belongs to the class-I aminoacyl-tRNA synthetase family.</text>
</comment>
<evidence type="ECO:0000259" key="10">
    <source>
        <dbReference type="Pfam" id="PF08264"/>
    </source>
</evidence>
<dbReference type="InterPro" id="IPR009080">
    <property type="entry name" value="tRNAsynth_Ia_anticodon-bd"/>
</dbReference>
<protein>
    <recommendedName>
        <fullName evidence="2">leucine--tRNA ligase</fullName>
        <ecNumber evidence="2">6.1.1.4</ecNumber>
    </recommendedName>
</protein>
<feature type="region of interest" description="Disordered" evidence="9">
    <location>
        <begin position="585"/>
        <end position="618"/>
    </location>
</feature>
<dbReference type="PANTHER" id="PTHR43740">
    <property type="entry name" value="LEUCYL-TRNA SYNTHETASE"/>
    <property type="match status" value="1"/>
</dbReference>
<dbReference type="SUPFAM" id="SSF47323">
    <property type="entry name" value="Anticodon-binding domain of a subclass of class I aminoacyl-tRNA synthetases"/>
    <property type="match status" value="1"/>
</dbReference>
<gene>
    <name evidence="12" type="ORF">BJ554DRAFT_2911</name>
</gene>
<dbReference type="GO" id="GO:0005739">
    <property type="term" value="C:mitochondrion"/>
    <property type="evidence" value="ECO:0007669"/>
    <property type="project" value="TreeGrafter"/>
</dbReference>
<dbReference type="SUPFAM" id="SSF52374">
    <property type="entry name" value="Nucleotidylyl transferase"/>
    <property type="match status" value="1"/>
</dbReference>
<evidence type="ECO:0000256" key="7">
    <source>
        <dbReference type="ARBA" id="ARBA00023146"/>
    </source>
</evidence>
<evidence type="ECO:0000256" key="8">
    <source>
        <dbReference type="ARBA" id="ARBA00047469"/>
    </source>
</evidence>
<evidence type="ECO:0000256" key="5">
    <source>
        <dbReference type="ARBA" id="ARBA00022840"/>
    </source>
</evidence>
<accession>A0A8H8A0U7</accession>
<dbReference type="Gene3D" id="3.40.50.620">
    <property type="entry name" value="HUPs"/>
    <property type="match status" value="2"/>
</dbReference>
<dbReference type="EC" id="6.1.1.4" evidence="2"/>
<sequence>MWKAGIVYRKHAEVNWDPVDETVLANEQVDAEGRSWRSGAIVERRQLLQWFVRLTDYCDALVDDLELLRGKWPDRVLTMQSNWIARSHGAEFRFPVIGLEGPAKEIAVFTTRPDTLPGVAYLCIAPEHWLANEKYVGQEAGTAACAFAAARRKAPMGSSKEGTWDYGLRERRRGACACHSQYAAPELAETDGIASGPYSGSAGKLSAACGPYAGLTVDEAAKRIVKHAEESGFGRAAKQFRWEDWLLSRQRYWGTPIPIIHCPKCDYGVRVSPKIVPVPEDQLPVLLPPPVVHGRMESSVRKVTAGLAQNEEWKKCTCPKCGGPGTRETDTMDTFMDSSWYFLRYTDPHNTESPFSAARATSLMPVDVYIGGVEHAILHLLYARFMSKFLWREGALGNQHAANGLPLTEFDRMRGEPFKKLLTQGMVHGRTFKDPDTGRFLRPEEVDVSGIRRRPGNPENPRGRADAQSHTTVDTHGADATRLLTLFANAPEDVLEWNDRAIYGQTRFLARVGRLVDVLCRATNHTPDFDHNGPPPDIQAMNRAEREVYKITERTVAAVTGNLTETYGLNVIVSDLTKLCNTLRDVDPGLPNPDAGSGRKRKGGATKQKTDLQVHPDATPTHWTVSPIWARSIHRLVAMLAPLAPHTCEELWEELHRGRETGTIFSAGNWPVVDRKALEFFTRLAFVHEEGLPTGTADGDAVFDVLVQTPMGQQCLKGLQVKRVIVVKGGQIVNFVASWRDSEVSERGEKAAYAN</sequence>
<dbReference type="PANTHER" id="PTHR43740:SF2">
    <property type="entry name" value="LEUCINE--TRNA LIGASE, MITOCHONDRIAL"/>
    <property type="match status" value="1"/>
</dbReference>
<dbReference type="EMBL" id="JAEFCI010001435">
    <property type="protein sequence ID" value="KAG5462912.1"/>
    <property type="molecule type" value="Genomic_DNA"/>
</dbReference>
<dbReference type="GO" id="GO:0006429">
    <property type="term" value="P:leucyl-tRNA aminoacylation"/>
    <property type="evidence" value="ECO:0007669"/>
    <property type="project" value="InterPro"/>
</dbReference>
<proteinExistence type="inferred from homology"/>
<dbReference type="InterPro" id="IPR013155">
    <property type="entry name" value="M/V/L/I-tRNA-synth_anticd-bd"/>
</dbReference>
<reference evidence="12 13" key="1">
    <citation type="journal article" name="Sci. Rep.">
        <title>Genome-scale phylogenetic analyses confirm Olpidium as the closest living zoosporic fungus to the non-flagellated, terrestrial fungi.</title>
        <authorList>
            <person name="Chang Y."/>
            <person name="Rochon D."/>
            <person name="Sekimoto S."/>
            <person name="Wang Y."/>
            <person name="Chovatia M."/>
            <person name="Sandor L."/>
            <person name="Salamov A."/>
            <person name="Grigoriev I.V."/>
            <person name="Stajich J.E."/>
            <person name="Spatafora J.W."/>
        </authorList>
    </citation>
    <scope>NUCLEOTIDE SEQUENCE [LARGE SCALE GENOMIC DNA]</scope>
    <source>
        <strain evidence="12">S191</strain>
    </source>
</reference>
<comment type="caution">
    <text evidence="12">The sequence shown here is derived from an EMBL/GenBank/DDBJ whole genome shotgun (WGS) entry which is preliminary data.</text>
</comment>
<keyword evidence="4" id="KW-0547">Nucleotide-binding</keyword>
<dbReference type="InterPro" id="IPR025709">
    <property type="entry name" value="Leu_tRNA-synth_edit"/>
</dbReference>
<dbReference type="SUPFAM" id="SSF50677">
    <property type="entry name" value="ValRS/IleRS/LeuRS editing domain"/>
    <property type="match status" value="1"/>
</dbReference>
<dbReference type="Pfam" id="PF08264">
    <property type="entry name" value="Anticodon_1"/>
    <property type="match status" value="1"/>
</dbReference>
<dbReference type="GO" id="GO:0032543">
    <property type="term" value="P:mitochondrial translation"/>
    <property type="evidence" value="ECO:0007669"/>
    <property type="project" value="TreeGrafter"/>
</dbReference>
<keyword evidence="7" id="KW-0030">Aminoacyl-tRNA synthetase</keyword>
<evidence type="ECO:0000256" key="6">
    <source>
        <dbReference type="ARBA" id="ARBA00022917"/>
    </source>
</evidence>
<evidence type="ECO:0000256" key="3">
    <source>
        <dbReference type="ARBA" id="ARBA00022598"/>
    </source>
</evidence>
<evidence type="ECO:0000313" key="13">
    <source>
        <dbReference type="Proteomes" id="UP000673691"/>
    </source>
</evidence>
<dbReference type="Proteomes" id="UP000673691">
    <property type="component" value="Unassembled WGS sequence"/>
</dbReference>
<dbReference type="GO" id="GO:0005524">
    <property type="term" value="F:ATP binding"/>
    <property type="evidence" value="ECO:0007669"/>
    <property type="project" value="UniProtKB-KW"/>
</dbReference>
<feature type="region of interest" description="Disordered" evidence="9">
    <location>
        <begin position="450"/>
        <end position="474"/>
    </location>
</feature>
<dbReference type="Gene3D" id="1.10.730.10">
    <property type="entry name" value="Isoleucyl-tRNA Synthetase, Domain 1"/>
    <property type="match status" value="1"/>
</dbReference>
<evidence type="ECO:0000256" key="9">
    <source>
        <dbReference type="SAM" id="MobiDB-lite"/>
    </source>
</evidence>
<feature type="domain" description="Methionyl/Valyl/Leucyl/Isoleucyl-tRNA synthetase anticodon-binding" evidence="10">
    <location>
        <begin position="627"/>
        <end position="678"/>
    </location>
</feature>
<evidence type="ECO:0000256" key="1">
    <source>
        <dbReference type="ARBA" id="ARBA00005594"/>
    </source>
</evidence>
<evidence type="ECO:0000256" key="4">
    <source>
        <dbReference type="ARBA" id="ARBA00022741"/>
    </source>
</evidence>
<feature type="domain" description="Leucyl-tRNA synthetase editing" evidence="11">
    <location>
        <begin position="82"/>
        <end position="138"/>
    </location>
</feature>
<dbReference type="OrthoDB" id="15954at2759"/>
<comment type="catalytic activity">
    <reaction evidence="8">
        <text>tRNA(Leu) + L-leucine + ATP = L-leucyl-tRNA(Leu) + AMP + diphosphate</text>
        <dbReference type="Rhea" id="RHEA:11688"/>
        <dbReference type="Rhea" id="RHEA-COMP:9613"/>
        <dbReference type="Rhea" id="RHEA-COMP:9622"/>
        <dbReference type="ChEBI" id="CHEBI:30616"/>
        <dbReference type="ChEBI" id="CHEBI:33019"/>
        <dbReference type="ChEBI" id="CHEBI:57427"/>
        <dbReference type="ChEBI" id="CHEBI:78442"/>
        <dbReference type="ChEBI" id="CHEBI:78494"/>
        <dbReference type="ChEBI" id="CHEBI:456215"/>
        <dbReference type="EC" id="6.1.1.4"/>
    </reaction>
</comment>
<dbReference type="InterPro" id="IPR002302">
    <property type="entry name" value="Leu-tRNA-ligase"/>
</dbReference>
<dbReference type="PRINTS" id="PR00985">
    <property type="entry name" value="TRNASYNTHLEU"/>
</dbReference>
<dbReference type="Gene3D" id="3.90.740.10">
    <property type="entry name" value="Valyl/Leucyl/Isoleucyl-tRNA synthetase, editing domain"/>
    <property type="match status" value="1"/>
</dbReference>
<keyword evidence="3" id="KW-0436">Ligase</keyword>
<dbReference type="Pfam" id="PF13603">
    <property type="entry name" value="tRNA-synt_1_2"/>
    <property type="match status" value="1"/>
</dbReference>
<dbReference type="GO" id="GO:0004823">
    <property type="term" value="F:leucine-tRNA ligase activity"/>
    <property type="evidence" value="ECO:0007669"/>
    <property type="project" value="UniProtKB-EC"/>
</dbReference>
<organism evidence="12 13">
    <name type="scientific">Olpidium bornovanus</name>
    <dbReference type="NCBI Taxonomy" id="278681"/>
    <lineage>
        <taxon>Eukaryota</taxon>
        <taxon>Fungi</taxon>
        <taxon>Fungi incertae sedis</taxon>
        <taxon>Olpidiomycota</taxon>
        <taxon>Olpidiomycotina</taxon>
        <taxon>Olpidiomycetes</taxon>
        <taxon>Olpidiales</taxon>
        <taxon>Olpidiaceae</taxon>
        <taxon>Olpidium</taxon>
    </lineage>
</organism>
<evidence type="ECO:0000256" key="2">
    <source>
        <dbReference type="ARBA" id="ARBA00013164"/>
    </source>
</evidence>
<dbReference type="AlphaFoldDB" id="A0A8H8A0U7"/>
<evidence type="ECO:0000313" key="12">
    <source>
        <dbReference type="EMBL" id="KAG5462912.1"/>
    </source>
</evidence>
<dbReference type="InterPro" id="IPR014729">
    <property type="entry name" value="Rossmann-like_a/b/a_fold"/>
</dbReference>
<keyword evidence="6" id="KW-0648">Protein biosynthesis</keyword>
<keyword evidence="5" id="KW-0067">ATP-binding</keyword>
<dbReference type="GO" id="GO:0002161">
    <property type="term" value="F:aminoacyl-tRNA deacylase activity"/>
    <property type="evidence" value="ECO:0007669"/>
    <property type="project" value="InterPro"/>
</dbReference>
<evidence type="ECO:0000259" key="11">
    <source>
        <dbReference type="Pfam" id="PF13603"/>
    </source>
</evidence>